<feature type="domain" description="Nudix hydrolase" evidence="1">
    <location>
        <begin position="11"/>
        <end position="132"/>
    </location>
</feature>
<dbReference type="AlphaFoldDB" id="A0A3P3VVG5"/>
<comment type="caution">
    <text evidence="2">The sequence shown here is derived from an EMBL/GenBank/DDBJ whole genome shotgun (WGS) entry which is preliminary data.</text>
</comment>
<proteinExistence type="predicted"/>
<gene>
    <name evidence="2" type="ORF">EG850_08860</name>
</gene>
<keyword evidence="3" id="KW-1185">Reference proteome</keyword>
<reference evidence="2 3" key="1">
    <citation type="submission" date="2018-11" db="EMBL/GenBank/DDBJ databases">
        <title>YIM 102482-1 draft genome.</title>
        <authorList>
            <person name="Li G."/>
            <person name="Jiang Y."/>
        </authorList>
    </citation>
    <scope>NUCLEOTIDE SEQUENCE [LARGE SCALE GENOMIC DNA]</scope>
    <source>
        <strain evidence="2 3">YIM 102482-1</strain>
    </source>
</reference>
<dbReference type="OrthoDB" id="177518at2"/>
<dbReference type="Gene3D" id="3.90.79.10">
    <property type="entry name" value="Nucleoside Triphosphate Pyrophosphohydrolase"/>
    <property type="match status" value="1"/>
</dbReference>
<dbReference type="Pfam" id="PF00293">
    <property type="entry name" value="NUDIX"/>
    <property type="match status" value="1"/>
</dbReference>
<dbReference type="SUPFAM" id="SSF55811">
    <property type="entry name" value="Nudix"/>
    <property type="match status" value="1"/>
</dbReference>
<evidence type="ECO:0000259" key="1">
    <source>
        <dbReference type="Pfam" id="PF00293"/>
    </source>
</evidence>
<dbReference type="EMBL" id="RQVS01000009">
    <property type="protein sequence ID" value="RRJ86444.1"/>
    <property type="molecule type" value="Genomic_DNA"/>
</dbReference>
<accession>A0A3P3VVG5</accession>
<dbReference type="Proteomes" id="UP000274391">
    <property type="component" value="Unassembled WGS sequence"/>
</dbReference>
<dbReference type="InterPro" id="IPR000086">
    <property type="entry name" value="NUDIX_hydrolase_dom"/>
</dbReference>
<protein>
    <submittedName>
        <fullName evidence="2">NUDIX domain-containing protein</fullName>
    </submittedName>
</protein>
<name>A0A3P3VVG5_9MICO</name>
<organism evidence="2 3">
    <name type="scientific">Gulosibacter macacae</name>
    <dbReference type="NCBI Taxonomy" id="2488791"/>
    <lineage>
        <taxon>Bacteria</taxon>
        <taxon>Bacillati</taxon>
        <taxon>Actinomycetota</taxon>
        <taxon>Actinomycetes</taxon>
        <taxon>Micrococcales</taxon>
        <taxon>Microbacteriaceae</taxon>
        <taxon>Gulosibacter</taxon>
    </lineage>
</organism>
<dbReference type="InterPro" id="IPR015797">
    <property type="entry name" value="NUDIX_hydrolase-like_dom_sf"/>
</dbReference>
<evidence type="ECO:0000313" key="2">
    <source>
        <dbReference type="EMBL" id="RRJ86444.1"/>
    </source>
</evidence>
<dbReference type="RefSeq" id="WP_124972629.1">
    <property type="nucleotide sequence ID" value="NZ_RQVS01000009.1"/>
</dbReference>
<sequence length="134" mass="14591">MNAGPERLLVRKAVGYVVRDGRLLVFTHDDVPLETAGVQVPAGAIESSESPATAVVREVLGETGGAARIIDALGVERYDVWPSKAEVHERYFFQLEPLDDSHCGQWSAGEGDPSDGGSVQRWTCQWIPLEHAHV</sequence>
<evidence type="ECO:0000313" key="3">
    <source>
        <dbReference type="Proteomes" id="UP000274391"/>
    </source>
</evidence>